<name>A0ABY4CW93_9BACL</name>
<proteinExistence type="predicted"/>
<evidence type="ECO:0000313" key="1">
    <source>
        <dbReference type="EMBL" id="UOF92175.1"/>
    </source>
</evidence>
<protein>
    <submittedName>
        <fullName evidence="1">DUF2922 domain-containing protein</fullName>
    </submittedName>
</protein>
<dbReference type="Proteomes" id="UP000830167">
    <property type="component" value="Chromosome"/>
</dbReference>
<dbReference type="RefSeq" id="WP_347438861.1">
    <property type="nucleotide sequence ID" value="NZ_CP089291.1"/>
</dbReference>
<evidence type="ECO:0000313" key="2">
    <source>
        <dbReference type="Proteomes" id="UP000830167"/>
    </source>
</evidence>
<accession>A0ABY4CW93</accession>
<organism evidence="1 2">
    <name type="scientific">Fodinisporobacter ferrooxydans</name>
    <dbReference type="NCBI Taxonomy" id="2901836"/>
    <lineage>
        <taxon>Bacteria</taxon>
        <taxon>Bacillati</taxon>
        <taxon>Bacillota</taxon>
        <taxon>Bacilli</taxon>
        <taxon>Bacillales</taxon>
        <taxon>Alicyclobacillaceae</taxon>
        <taxon>Fodinisporobacter</taxon>
    </lineage>
</organism>
<gene>
    <name evidence="1" type="ORF">LSG31_08250</name>
</gene>
<dbReference type="EMBL" id="CP089291">
    <property type="protein sequence ID" value="UOF92175.1"/>
    <property type="molecule type" value="Genomic_DNA"/>
</dbReference>
<dbReference type="Pfam" id="PF11148">
    <property type="entry name" value="DUF2922"/>
    <property type="match status" value="1"/>
</dbReference>
<dbReference type="InterPro" id="IPR021321">
    <property type="entry name" value="DUF2922"/>
</dbReference>
<keyword evidence="2" id="KW-1185">Reference proteome</keyword>
<sequence length="73" mass="7843">MTKTTLELIFQTASGQKVRIQIPNPKQPVDPVSLNAALDLIVSKNCFVFKSGDIVKKIGAQISSSTQTPVSLT</sequence>
<reference evidence="1" key="1">
    <citation type="submission" date="2021-12" db="EMBL/GenBank/DDBJ databases">
        <title>Alicyclobacillaceae gen. nov., sp. nov., isolated from chalcocite enrichment system.</title>
        <authorList>
            <person name="Jiang Z."/>
        </authorList>
    </citation>
    <scope>NUCLEOTIDE SEQUENCE</scope>
    <source>
        <strain evidence="1">MYW30-H2</strain>
    </source>
</reference>